<keyword evidence="1" id="KW-1133">Transmembrane helix</keyword>
<accession>A0A5S9PA36</accession>
<feature type="domain" description="Potassium channel" evidence="2">
    <location>
        <begin position="75"/>
        <end position="142"/>
    </location>
</feature>
<evidence type="ECO:0000313" key="3">
    <source>
        <dbReference type="EMBL" id="CAA0100230.1"/>
    </source>
</evidence>
<evidence type="ECO:0000313" key="4">
    <source>
        <dbReference type="Proteomes" id="UP000434580"/>
    </source>
</evidence>
<dbReference type="AlphaFoldDB" id="A0A5S9PA36"/>
<feature type="transmembrane region" description="Helical" evidence="1">
    <location>
        <begin position="14"/>
        <end position="36"/>
    </location>
</feature>
<dbReference type="Pfam" id="PF07885">
    <property type="entry name" value="Ion_trans_2"/>
    <property type="match status" value="1"/>
</dbReference>
<dbReference type="EMBL" id="CACSII010000008">
    <property type="protein sequence ID" value="CAA0100230.1"/>
    <property type="molecule type" value="Genomic_DNA"/>
</dbReference>
<reference evidence="3 4" key="1">
    <citation type="submission" date="2019-11" db="EMBL/GenBank/DDBJ databases">
        <authorList>
            <person name="Holert J."/>
        </authorList>
    </citation>
    <scope>NUCLEOTIDE SEQUENCE [LARGE SCALE GENOMIC DNA]</scope>
    <source>
        <strain evidence="3">BC5_2</strain>
    </source>
</reference>
<feature type="transmembrane region" description="Helical" evidence="1">
    <location>
        <begin position="123"/>
        <end position="145"/>
    </location>
</feature>
<keyword evidence="1" id="KW-0812">Transmembrane</keyword>
<dbReference type="Proteomes" id="UP000434580">
    <property type="component" value="Unassembled WGS sequence"/>
</dbReference>
<keyword evidence="1" id="KW-0472">Membrane</keyword>
<dbReference type="Gene3D" id="1.10.287.70">
    <property type="match status" value="1"/>
</dbReference>
<proteinExistence type="predicted"/>
<dbReference type="OrthoDB" id="9813518at2"/>
<protein>
    <recommendedName>
        <fullName evidence="2">Potassium channel domain-containing protein</fullName>
    </recommendedName>
</protein>
<dbReference type="InterPro" id="IPR013099">
    <property type="entry name" value="K_chnl_dom"/>
</dbReference>
<dbReference type="SUPFAM" id="SSF81324">
    <property type="entry name" value="Voltage-gated potassium channels"/>
    <property type="match status" value="1"/>
</dbReference>
<name>A0A5S9PA36_9GAMM</name>
<gene>
    <name evidence="3" type="ORF">DPBNPPHM_03768</name>
</gene>
<feature type="transmembrane region" description="Helical" evidence="1">
    <location>
        <begin position="57"/>
        <end position="82"/>
    </location>
</feature>
<sequence length="153" mass="17062">MISFIHEASFNGQLILGTLIVLFTVMIHVTALVLLVKLLKYLNVRFRTAWMVTKYSAIFSSTVVIILLVHTAEAWAWAVVYIHLEQFESIERALYFSVVTATTLGYGDITLSPEWQILSTFEAMGGLILFGTSTAFMMAVIQSVVNDDDSTDS</sequence>
<evidence type="ECO:0000259" key="2">
    <source>
        <dbReference type="Pfam" id="PF07885"/>
    </source>
</evidence>
<organism evidence="3 4">
    <name type="scientific">BD1-7 clade bacterium</name>
    <dbReference type="NCBI Taxonomy" id="2029982"/>
    <lineage>
        <taxon>Bacteria</taxon>
        <taxon>Pseudomonadati</taxon>
        <taxon>Pseudomonadota</taxon>
        <taxon>Gammaproteobacteria</taxon>
        <taxon>Cellvibrionales</taxon>
        <taxon>Spongiibacteraceae</taxon>
        <taxon>BD1-7 clade</taxon>
    </lineage>
</organism>
<evidence type="ECO:0000256" key="1">
    <source>
        <dbReference type="SAM" id="Phobius"/>
    </source>
</evidence>